<dbReference type="GO" id="GO:0006198">
    <property type="term" value="P:cAMP catabolic process"/>
    <property type="evidence" value="ECO:0007669"/>
    <property type="project" value="InterPro"/>
</dbReference>
<dbReference type="CDD" id="cd07735">
    <property type="entry name" value="class_II_PDE_MBL-fold"/>
    <property type="match status" value="1"/>
</dbReference>
<dbReference type="EMBL" id="NJEU01000255">
    <property type="protein sequence ID" value="PHH77729.1"/>
    <property type="molecule type" value="Genomic_DNA"/>
</dbReference>
<dbReference type="InterPro" id="IPR036866">
    <property type="entry name" value="RibonucZ/Hydroxyglut_hydro"/>
</dbReference>
<dbReference type="OrthoDB" id="258495at2759"/>
<dbReference type="SUPFAM" id="SSF56281">
    <property type="entry name" value="Metallo-hydrolase/oxidoreductase"/>
    <property type="match status" value="1"/>
</dbReference>
<dbReference type="Pfam" id="PF02112">
    <property type="entry name" value="PDEase_II"/>
    <property type="match status" value="1"/>
</dbReference>
<keyword evidence="3" id="KW-1185">Reference proteome</keyword>
<dbReference type="AlphaFoldDB" id="A0A2C5XPV3"/>
<evidence type="ECO:0000313" key="2">
    <source>
        <dbReference type="EMBL" id="PHH77729.1"/>
    </source>
</evidence>
<organism evidence="2 3">
    <name type="scientific">Ophiocordyceps australis</name>
    <dbReference type="NCBI Taxonomy" id="1399860"/>
    <lineage>
        <taxon>Eukaryota</taxon>
        <taxon>Fungi</taxon>
        <taxon>Dikarya</taxon>
        <taxon>Ascomycota</taxon>
        <taxon>Pezizomycotina</taxon>
        <taxon>Sordariomycetes</taxon>
        <taxon>Hypocreomycetidae</taxon>
        <taxon>Hypocreales</taxon>
        <taxon>Ophiocordycipitaceae</taxon>
        <taxon>Ophiocordyceps</taxon>
    </lineage>
</organism>
<dbReference type="InterPro" id="IPR000396">
    <property type="entry name" value="Pdiesterase2"/>
</dbReference>
<evidence type="ECO:0000313" key="3">
    <source>
        <dbReference type="Proteomes" id="UP000224854"/>
    </source>
</evidence>
<dbReference type="GO" id="GO:1902660">
    <property type="term" value="P:negative regulation of glucose mediated signaling pathway"/>
    <property type="evidence" value="ECO:0007669"/>
    <property type="project" value="TreeGrafter"/>
</dbReference>
<dbReference type="PRINTS" id="PR00388">
    <property type="entry name" value="PDIESTERASE2"/>
</dbReference>
<protein>
    <recommendedName>
        <fullName evidence="4">3',5'-cyclic-nucleotide phosphodiesterase</fullName>
    </recommendedName>
</protein>
<dbReference type="PANTHER" id="PTHR28283">
    <property type="entry name" value="3',5'-CYCLIC-NUCLEOTIDE PHOSPHODIESTERASE 1"/>
    <property type="match status" value="1"/>
</dbReference>
<comment type="caution">
    <text evidence="2">The sequence shown here is derived from an EMBL/GenBank/DDBJ whole genome shotgun (WGS) entry which is preliminary data.</text>
</comment>
<feature type="compositionally biased region" description="Low complexity" evidence="1">
    <location>
        <begin position="414"/>
        <end position="426"/>
    </location>
</feature>
<evidence type="ECO:0000256" key="1">
    <source>
        <dbReference type="SAM" id="MobiDB-lite"/>
    </source>
</evidence>
<dbReference type="Proteomes" id="UP000224854">
    <property type="component" value="Unassembled WGS sequence"/>
</dbReference>
<dbReference type="Gene3D" id="3.60.15.10">
    <property type="entry name" value="Ribonuclease Z/Hydroxyacylglutathione hydrolase-like"/>
    <property type="match status" value="1"/>
</dbReference>
<name>A0A2C5XPV3_9HYPO</name>
<dbReference type="PANTHER" id="PTHR28283:SF1">
    <property type="entry name" value="3',5'-CYCLIC-NUCLEOTIDE PHOSPHODIESTERASE 1"/>
    <property type="match status" value="1"/>
</dbReference>
<proteinExistence type="predicted"/>
<reference evidence="2 3" key="1">
    <citation type="submission" date="2017-06" db="EMBL/GenBank/DDBJ databases">
        <title>Ant-infecting Ophiocordyceps genomes reveal a high diversity of potential behavioral manipulation genes and a possible major role for enterotoxins.</title>
        <authorList>
            <person name="De Bekker C."/>
            <person name="Evans H.C."/>
            <person name="Brachmann A."/>
            <person name="Hughes D.P."/>
        </authorList>
    </citation>
    <scope>NUCLEOTIDE SEQUENCE [LARGE SCALE GENOMIC DNA]</scope>
    <source>
        <strain evidence="2 3">1348a</strain>
    </source>
</reference>
<accession>A0A2C5XPV3</accession>
<dbReference type="GO" id="GO:0004115">
    <property type="term" value="F:3',5'-cyclic-AMP phosphodiesterase activity"/>
    <property type="evidence" value="ECO:0007669"/>
    <property type="project" value="InterPro"/>
</dbReference>
<dbReference type="GO" id="GO:0047555">
    <property type="term" value="F:3',5'-cyclic-GMP phosphodiesterase activity"/>
    <property type="evidence" value="ECO:0007669"/>
    <property type="project" value="TreeGrafter"/>
</dbReference>
<gene>
    <name evidence="2" type="ORF">CDD82_3379</name>
</gene>
<feature type="region of interest" description="Disordered" evidence="1">
    <location>
        <begin position="414"/>
        <end position="516"/>
    </location>
</feature>
<feature type="region of interest" description="Disordered" evidence="1">
    <location>
        <begin position="72"/>
        <end position="109"/>
    </location>
</feature>
<evidence type="ECO:0008006" key="4">
    <source>
        <dbReference type="Google" id="ProtNLM"/>
    </source>
</evidence>
<sequence>MGHVDPHDHHHDAPVLHVVVLGAGGGPQESNITAMLVRSVSQHWAKGSIVAVDAGIHLSAIARLIGHDASSSSSSSPSCSWPGQGQDGPQAHHQDSHQDNYKDPLPPRLAHGPLQGLPLPCRSVEANAAHVVRTLVDTYLITHPHLDHISGLVVNTAGLSASRPKKIAGLPSTIQALKNHIFNNVIWPNLSDENNGAGLLTYLRLVEGGSPALGHGSSRGYVEVCDGLLVKAWSVSHGHCIERHVHRGSASAASASFSCPSPRYGSHDASAATQPQPLHGRASMLGSAAATCASGTGGASPQIYAAGSMMEQERYCVYDSSAYFIQDHQHRREVLIFGDVEPDSISLYPRNLAVWQEAAPKIAAGLLTAIFIECSYDDSQSNDRLFGHLKPVFVIQELHVLAAEVEAARVASAAATADSGSASDAAPTRKRKRTSLGSGTGAENRRPSMPIRRQSAAATVHFQDPFAPKPLGQPSCPSPNKRPSCALATPPRPPLHSASPVAPPSANGTPRVATPTKEDEVAHVEPAGVETPAMRPLQGLKVVIIHVKEKLTDEEPAIGERIKEQLNEHEKTAQLGCEFIVSYPGQSFYL</sequence>
<feature type="compositionally biased region" description="Basic and acidic residues" evidence="1">
    <location>
        <begin position="90"/>
        <end position="102"/>
    </location>
</feature>